<name>A0AAD9LQR4_9STRA</name>
<dbReference type="AlphaFoldDB" id="A0AAD9LQR4"/>
<dbReference type="Gene3D" id="3.20.20.70">
    <property type="entry name" value="Aldolase class I"/>
    <property type="match status" value="1"/>
</dbReference>
<protein>
    <submittedName>
        <fullName evidence="3">12-oxophytodienoate reductase 1</fullName>
    </submittedName>
</protein>
<gene>
    <name evidence="3" type="ORF">P3T76_005353</name>
</gene>
<organism evidence="3 4">
    <name type="scientific">Phytophthora citrophthora</name>
    <dbReference type="NCBI Taxonomy" id="4793"/>
    <lineage>
        <taxon>Eukaryota</taxon>
        <taxon>Sar</taxon>
        <taxon>Stramenopiles</taxon>
        <taxon>Oomycota</taxon>
        <taxon>Peronosporomycetes</taxon>
        <taxon>Peronosporales</taxon>
        <taxon>Peronosporaceae</taxon>
        <taxon>Phytophthora</taxon>
    </lineage>
</organism>
<comment type="caution">
    <text evidence="3">The sequence shown here is derived from an EMBL/GenBank/DDBJ whole genome shotgun (WGS) entry which is preliminary data.</text>
</comment>
<sequence length="210" mass="23674">MVLGAEWNVLRSMEGVQGHATTAEGRLPHPNPRVLEISEIPGIIIRRLQMCALEAGFDGVELHAANGYLLEQFMLNGMNLRTDKYGGSPENRIRIVIEALEAILSAIDSSKVGIRLSPFGTAFGWTDLNPRDIFDYVKLNDCDLAYIHIIERLTHQSKHHDLPSQGSRGWSSRPRGTYRSNVELNPINWQTMDLPQDEPYETGYTDYLLP</sequence>
<dbReference type="Pfam" id="PF00724">
    <property type="entry name" value="Oxidored_FMN"/>
    <property type="match status" value="1"/>
</dbReference>
<proteinExistence type="predicted"/>
<feature type="region of interest" description="Disordered" evidence="1">
    <location>
        <begin position="158"/>
        <end position="177"/>
    </location>
</feature>
<dbReference type="GO" id="GO:0010181">
    <property type="term" value="F:FMN binding"/>
    <property type="evidence" value="ECO:0007669"/>
    <property type="project" value="InterPro"/>
</dbReference>
<dbReference type="InterPro" id="IPR013785">
    <property type="entry name" value="Aldolase_TIM"/>
</dbReference>
<evidence type="ECO:0000256" key="1">
    <source>
        <dbReference type="SAM" id="MobiDB-lite"/>
    </source>
</evidence>
<dbReference type="EMBL" id="JASMQC010000007">
    <property type="protein sequence ID" value="KAK1943957.1"/>
    <property type="molecule type" value="Genomic_DNA"/>
</dbReference>
<evidence type="ECO:0000259" key="2">
    <source>
        <dbReference type="Pfam" id="PF00724"/>
    </source>
</evidence>
<dbReference type="InterPro" id="IPR001155">
    <property type="entry name" value="OxRdtase_FMN_N"/>
</dbReference>
<accession>A0AAD9LQR4</accession>
<keyword evidence="4" id="KW-1185">Reference proteome</keyword>
<dbReference type="Proteomes" id="UP001259832">
    <property type="component" value="Unassembled WGS sequence"/>
</dbReference>
<dbReference type="PANTHER" id="PTHR22893">
    <property type="entry name" value="NADH OXIDOREDUCTASE-RELATED"/>
    <property type="match status" value="1"/>
</dbReference>
<dbReference type="GO" id="GO:0016491">
    <property type="term" value="F:oxidoreductase activity"/>
    <property type="evidence" value="ECO:0007669"/>
    <property type="project" value="InterPro"/>
</dbReference>
<evidence type="ECO:0000313" key="4">
    <source>
        <dbReference type="Proteomes" id="UP001259832"/>
    </source>
</evidence>
<reference evidence="3" key="1">
    <citation type="submission" date="2023-08" db="EMBL/GenBank/DDBJ databases">
        <title>Reference Genome Resource for the Citrus Pathogen Phytophthora citrophthora.</title>
        <authorList>
            <person name="Moller H."/>
            <person name="Coetzee B."/>
            <person name="Rose L.J."/>
            <person name="Van Niekerk J.M."/>
        </authorList>
    </citation>
    <scope>NUCLEOTIDE SEQUENCE</scope>
    <source>
        <strain evidence="3">STE-U-9442</strain>
    </source>
</reference>
<dbReference type="SUPFAM" id="SSF51395">
    <property type="entry name" value="FMN-linked oxidoreductases"/>
    <property type="match status" value="1"/>
</dbReference>
<dbReference type="InterPro" id="IPR045247">
    <property type="entry name" value="Oye-like"/>
</dbReference>
<evidence type="ECO:0000313" key="3">
    <source>
        <dbReference type="EMBL" id="KAK1943957.1"/>
    </source>
</evidence>
<dbReference type="PANTHER" id="PTHR22893:SF91">
    <property type="entry name" value="NADPH DEHYDROGENASE 2-RELATED"/>
    <property type="match status" value="1"/>
</dbReference>
<feature type="domain" description="NADH:flavin oxidoreductase/NADH oxidase N-terminal" evidence="2">
    <location>
        <begin position="52"/>
        <end position="122"/>
    </location>
</feature>